<reference evidence="1 2" key="1">
    <citation type="journal article" date="2015" name="Nature">
        <title>rRNA introns, odd ribosomes, and small enigmatic genomes across a large radiation of phyla.</title>
        <authorList>
            <person name="Brown C.T."/>
            <person name="Hug L.A."/>
            <person name="Thomas B.C."/>
            <person name="Sharon I."/>
            <person name="Castelle C.J."/>
            <person name="Singh A."/>
            <person name="Wilkins M.J."/>
            <person name="Williams K.H."/>
            <person name="Banfield J.F."/>
        </authorList>
    </citation>
    <scope>NUCLEOTIDE SEQUENCE [LARGE SCALE GENOMIC DNA]</scope>
</reference>
<evidence type="ECO:0000313" key="1">
    <source>
        <dbReference type="EMBL" id="KKT91200.1"/>
    </source>
</evidence>
<organism evidence="1 2">
    <name type="scientific">Candidatus Jorgensenbacteria bacterium GW2011_GWA2_45_13</name>
    <dbReference type="NCBI Taxonomy" id="1618662"/>
    <lineage>
        <taxon>Bacteria</taxon>
        <taxon>Candidatus Joergenseniibacteriota</taxon>
    </lineage>
</organism>
<name>A0A0G1L5Z5_9BACT</name>
<dbReference type="AlphaFoldDB" id="A0A0G1L5Z5"/>
<gene>
    <name evidence="1" type="ORF">UW92_C0016G0009</name>
</gene>
<protein>
    <submittedName>
        <fullName evidence="1">Uncharacterized protein</fullName>
    </submittedName>
</protein>
<dbReference type="Proteomes" id="UP000033966">
    <property type="component" value="Unassembled WGS sequence"/>
</dbReference>
<evidence type="ECO:0000313" key="2">
    <source>
        <dbReference type="Proteomes" id="UP000033966"/>
    </source>
</evidence>
<dbReference type="EMBL" id="LCKF01000016">
    <property type="protein sequence ID" value="KKT91200.1"/>
    <property type="molecule type" value="Genomic_DNA"/>
</dbReference>
<comment type="caution">
    <text evidence="1">The sequence shown here is derived from an EMBL/GenBank/DDBJ whole genome shotgun (WGS) entry which is preliminary data.</text>
</comment>
<accession>A0A0G1L5Z5</accession>
<proteinExistence type="predicted"/>
<sequence>MGHCGSRTNNLAPRKKTGFFETYGNKYAEFVRELTEEIASIFKIKITLYLKQEEPKIEAHQTADNSY</sequence>